<comment type="caution">
    <text evidence="3">The sequence shown here is derived from an EMBL/GenBank/DDBJ whole genome shotgun (WGS) entry which is preliminary data.</text>
</comment>
<keyword evidence="3" id="KW-0548">Nucleotidyltransferase</keyword>
<dbReference type="InterPro" id="IPR014729">
    <property type="entry name" value="Rossmann-like_a/b/a_fold"/>
</dbReference>
<dbReference type="PANTHER" id="PTHR10695">
    <property type="entry name" value="DEPHOSPHO-COA KINASE-RELATED"/>
    <property type="match status" value="1"/>
</dbReference>
<dbReference type="NCBIfam" id="NF001985">
    <property type="entry name" value="PRK00777.1"/>
    <property type="match status" value="1"/>
</dbReference>
<sequence>MPQTTGDPESLSSSNERTELSIVLPIRGVRENLSVNLGALRNFLNEEQSDDLTLYLFPEKDDGLSYLRLANSVFSLVVQLNRPQADVVVQRRPTQTSAVAPQTSLHGSGENGSSHQSASMNNDWHLVGAHGYDFGDSSHDFYDKYDTVAVGGTFDRLHAGHRLLLTAAAWAAKSTLRVGITADVLLQKKQYKNLIASFEDRSAGAVAYAKRVKPSISNVIVTNLTDPSGPTAYDPTIAALVVSKETVDGARKINVVRSASGLDPMAFIVVDVLDTTGVKLSSSALREKDAKRWSTINRAEDDGRPLN</sequence>
<evidence type="ECO:0000256" key="1">
    <source>
        <dbReference type="SAM" id="MobiDB-lite"/>
    </source>
</evidence>
<dbReference type="Pfam" id="PF01467">
    <property type="entry name" value="CTP_transf_like"/>
    <property type="match status" value="1"/>
</dbReference>
<dbReference type="SUPFAM" id="SSF52374">
    <property type="entry name" value="Nucleotidylyl transferase"/>
    <property type="match status" value="1"/>
</dbReference>
<name>A0A2V3J4N0_9FLOR</name>
<dbReference type="STRING" id="448386.A0A2V3J4N0"/>
<feature type="region of interest" description="Disordered" evidence="1">
    <location>
        <begin position="91"/>
        <end position="120"/>
    </location>
</feature>
<dbReference type="PANTHER" id="PTHR10695:SF46">
    <property type="entry name" value="BIFUNCTIONAL COENZYME A SYNTHASE-RELATED"/>
    <property type="match status" value="1"/>
</dbReference>
<accession>A0A2V3J4N0</accession>
<dbReference type="GO" id="GO:0015937">
    <property type="term" value="P:coenzyme A biosynthetic process"/>
    <property type="evidence" value="ECO:0007669"/>
    <property type="project" value="TreeGrafter"/>
</dbReference>
<organism evidence="3 4">
    <name type="scientific">Gracilariopsis chorda</name>
    <dbReference type="NCBI Taxonomy" id="448386"/>
    <lineage>
        <taxon>Eukaryota</taxon>
        <taxon>Rhodophyta</taxon>
        <taxon>Florideophyceae</taxon>
        <taxon>Rhodymeniophycidae</taxon>
        <taxon>Gracilariales</taxon>
        <taxon>Gracilariaceae</taxon>
        <taxon>Gracilariopsis</taxon>
    </lineage>
</organism>
<feature type="domain" description="Cytidyltransferase-like" evidence="2">
    <location>
        <begin position="150"/>
        <end position="287"/>
    </location>
</feature>
<keyword evidence="4" id="KW-1185">Reference proteome</keyword>
<evidence type="ECO:0000313" key="3">
    <source>
        <dbReference type="EMBL" id="PXF49345.1"/>
    </source>
</evidence>
<feature type="compositionally biased region" description="Polar residues" evidence="1">
    <location>
        <begin position="92"/>
        <end position="120"/>
    </location>
</feature>
<protein>
    <submittedName>
        <fullName evidence="3">Phosphopantetheine adenylyltransferase</fullName>
    </submittedName>
</protein>
<keyword evidence="3" id="KW-0808">Transferase</keyword>
<dbReference type="EMBL" id="NBIV01000006">
    <property type="protein sequence ID" value="PXF49345.1"/>
    <property type="molecule type" value="Genomic_DNA"/>
</dbReference>
<reference evidence="3 4" key="1">
    <citation type="journal article" date="2018" name="Mol. Biol. Evol.">
        <title>Analysis of the draft genome of the red seaweed Gracilariopsis chorda provides insights into genome size evolution in Rhodophyta.</title>
        <authorList>
            <person name="Lee J."/>
            <person name="Yang E.C."/>
            <person name="Graf L."/>
            <person name="Yang J.H."/>
            <person name="Qiu H."/>
            <person name="Zel Zion U."/>
            <person name="Chan C.X."/>
            <person name="Stephens T.G."/>
            <person name="Weber A.P.M."/>
            <person name="Boo G.H."/>
            <person name="Boo S.M."/>
            <person name="Kim K.M."/>
            <person name="Shin Y."/>
            <person name="Jung M."/>
            <person name="Lee S.J."/>
            <person name="Yim H.S."/>
            <person name="Lee J.H."/>
            <person name="Bhattacharya D."/>
            <person name="Yoon H.S."/>
        </authorList>
    </citation>
    <scope>NUCLEOTIDE SEQUENCE [LARGE SCALE GENOMIC DNA]</scope>
    <source>
        <strain evidence="3 4">SKKU-2015</strain>
        <tissue evidence="3">Whole body</tissue>
    </source>
</reference>
<dbReference type="Gene3D" id="3.40.50.620">
    <property type="entry name" value="HUPs"/>
    <property type="match status" value="1"/>
</dbReference>
<dbReference type="OrthoDB" id="4451at2759"/>
<proteinExistence type="predicted"/>
<dbReference type="InterPro" id="IPR004821">
    <property type="entry name" value="Cyt_trans-like"/>
</dbReference>
<evidence type="ECO:0000259" key="2">
    <source>
        <dbReference type="Pfam" id="PF01467"/>
    </source>
</evidence>
<dbReference type="Proteomes" id="UP000247409">
    <property type="component" value="Unassembled WGS sequence"/>
</dbReference>
<dbReference type="GO" id="GO:0004140">
    <property type="term" value="F:dephospho-CoA kinase activity"/>
    <property type="evidence" value="ECO:0007669"/>
    <property type="project" value="TreeGrafter"/>
</dbReference>
<dbReference type="AlphaFoldDB" id="A0A2V3J4N0"/>
<evidence type="ECO:0000313" key="4">
    <source>
        <dbReference type="Proteomes" id="UP000247409"/>
    </source>
</evidence>
<dbReference type="GO" id="GO:0016779">
    <property type="term" value="F:nucleotidyltransferase activity"/>
    <property type="evidence" value="ECO:0007669"/>
    <property type="project" value="UniProtKB-KW"/>
</dbReference>
<gene>
    <name evidence="3" type="ORF">BWQ96_00919</name>
</gene>